<keyword evidence="4" id="KW-0509">mRNA transport</keyword>
<evidence type="ECO:0000256" key="2">
    <source>
        <dbReference type="ARBA" id="ARBA00009270"/>
    </source>
</evidence>
<organism evidence="6 7">
    <name type="scientific">Gulo gulo</name>
    <name type="common">Wolverine</name>
    <name type="synonym">Gluton</name>
    <dbReference type="NCBI Taxonomy" id="48420"/>
    <lineage>
        <taxon>Eukaryota</taxon>
        <taxon>Metazoa</taxon>
        <taxon>Chordata</taxon>
        <taxon>Craniata</taxon>
        <taxon>Vertebrata</taxon>
        <taxon>Euteleostomi</taxon>
        <taxon>Mammalia</taxon>
        <taxon>Eutheria</taxon>
        <taxon>Laurasiatheria</taxon>
        <taxon>Carnivora</taxon>
        <taxon>Caniformia</taxon>
        <taxon>Musteloidea</taxon>
        <taxon>Mustelidae</taxon>
        <taxon>Guloninae</taxon>
        <taxon>Gulo</taxon>
    </lineage>
</organism>
<dbReference type="InterPro" id="IPR036605">
    <property type="entry name" value="Mago_nashi_sf"/>
</dbReference>
<evidence type="ECO:0000256" key="3">
    <source>
        <dbReference type="ARBA" id="ARBA00022728"/>
    </source>
</evidence>
<reference evidence="6 7" key="1">
    <citation type="submission" date="2018-10" db="EMBL/GenBank/DDBJ databases">
        <authorList>
            <person name="Ekblom R."/>
            <person name="Jareborg N."/>
        </authorList>
    </citation>
    <scope>NUCLEOTIDE SEQUENCE [LARGE SCALE GENOMIC DNA]</scope>
    <source>
        <tissue evidence="6">Muscle</tissue>
    </source>
</reference>
<dbReference type="PANTHER" id="PTHR12638">
    <property type="entry name" value="PROTEIN MAGO NASHI HOMOLOG"/>
    <property type="match status" value="1"/>
</dbReference>
<dbReference type="Gene3D" id="3.30.1560.10">
    <property type="entry name" value="Mago nashi"/>
    <property type="match status" value="1"/>
</dbReference>
<dbReference type="InterPro" id="IPR004023">
    <property type="entry name" value="Mago_nashi"/>
</dbReference>
<proteinExistence type="inferred from homology"/>
<dbReference type="AlphaFoldDB" id="A0A9X9M073"/>
<evidence type="ECO:0000256" key="1">
    <source>
        <dbReference type="ARBA" id="ARBA00004123"/>
    </source>
</evidence>
<sequence length="70" mass="7936">MLSTIIDGSVITREDGALWCPLDRLHWQEPEIVIGDEHTFLTTSKIGSLTDVSQSKVQKAYTYFIILPRT</sequence>
<evidence type="ECO:0000256" key="5">
    <source>
        <dbReference type="ARBA" id="ARBA00023242"/>
    </source>
</evidence>
<comment type="caution">
    <text evidence="6">The sequence shown here is derived from an EMBL/GenBank/DDBJ whole genome shotgun (WGS) entry which is preliminary data.</text>
</comment>
<comment type="subcellular location">
    <subcellularLocation>
        <location evidence="1">Nucleus</location>
    </subcellularLocation>
</comment>
<keyword evidence="3" id="KW-0507">mRNA processing</keyword>
<dbReference type="SUPFAM" id="SSF89817">
    <property type="entry name" value="Mago nashi protein"/>
    <property type="match status" value="1"/>
</dbReference>
<evidence type="ECO:0000256" key="4">
    <source>
        <dbReference type="ARBA" id="ARBA00022816"/>
    </source>
</evidence>
<evidence type="ECO:0000313" key="7">
    <source>
        <dbReference type="Proteomes" id="UP000269945"/>
    </source>
</evidence>
<comment type="similarity">
    <text evidence="2">Belongs to the mago nashi family.</text>
</comment>
<keyword evidence="7" id="KW-1185">Reference proteome</keyword>
<accession>A0A9X9M073</accession>
<gene>
    <name evidence="6" type="ORF">BN2614_LOCUS3</name>
</gene>
<keyword evidence="4" id="KW-0813">Transport</keyword>
<dbReference type="GO" id="GO:0071013">
    <property type="term" value="C:catalytic step 2 spliceosome"/>
    <property type="evidence" value="ECO:0007669"/>
    <property type="project" value="TreeGrafter"/>
</dbReference>
<keyword evidence="3" id="KW-0747">Spliceosome</keyword>
<dbReference type="PANTHER" id="PTHR12638:SF1">
    <property type="entry name" value="PROTEIN MAGO NASHI HOMOLOG 2"/>
    <property type="match status" value="1"/>
</dbReference>
<dbReference type="GO" id="GO:0051028">
    <property type="term" value="P:mRNA transport"/>
    <property type="evidence" value="ECO:0007669"/>
    <property type="project" value="UniProtKB-KW"/>
</dbReference>
<dbReference type="Pfam" id="PF02792">
    <property type="entry name" value="Mago_nashi"/>
    <property type="match status" value="1"/>
</dbReference>
<keyword evidence="5" id="KW-0539">Nucleus</keyword>
<protein>
    <submittedName>
        <fullName evidence="6">Uncharacterized protein</fullName>
    </submittedName>
</protein>
<dbReference type="GO" id="GO:0035145">
    <property type="term" value="C:exon-exon junction complex"/>
    <property type="evidence" value="ECO:0007669"/>
    <property type="project" value="InterPro"/>
</dbReference>
<dbReference type="Proteomes" id="UP000269945">
    <property type="component" value="Unassembled WGS sequence"/>
</dbReference>
<name>A0A9X9M073_GULGU</name>
<dbReference type="GO" id="GO:0008380">
    <property type="term" value="P:RNA splicing"/>
    <property type="evidence" value="ECO:0007669"/>
    <property type="project" value="InterPro"/>
</dbReference>
<keyword evidence="3" id="KW-0508">mRNA splicing</keyword>
<evidence type="ECO:0000313" key="6">
    <source>
        <dbReference type="EMBL" id="VCX10480.1"/>
    </source>
</evidence>
<dbReference type="EMBL" id="CYRY02033678">
    <property type="protein sequence ID" value="VCX10480.1"/>
    <property type="molecule type" value="Genomic_DNA"/>
</dbReference>